<dbReference type="GO" id="GO:0051536">
    <property type="term" value="F:iron-sulfur cluster binding"/>
    <property type="evidence" value="ECO:0007669"/>
    <property type="project" value="UniProtKB-KW"/>
</dbReference>
<proteinExistence type="inferred from homology"/>
<evidence type="ECO:0000256" key="6">
    <source>
        <dbReference type="ARBA" id="ARBA00022723"/>
    </source>
</evidence>
<dbReference type="InterPro" id="IPR051793">
    <property type="entry name" value="NADH:flavin_oxidoreductase"/>
</dbReference>
<reference evidence="12 13" key="1">
    <citation type="submission" date="2018-07" db="EMBL/GenBank/DDBJ databases">
        <title>Halioglobus sp. genome submission.</title>
        <authorList>
            <person name="Ye M.-Q."/>
            <person name="Du Z.-J."/>
        </authorList>
    </citation>
    <scope>NUCLEOTIDE SEQUENCE [LARGE SCALE GENOMIC DNA]</scope>
    <source>
        <strain evidence="12 13">U0301</strain>
    </source>
</reference>
<keyword evidence="7" id="KW-0560">Oxidoreductase</keyword>
<dbReference type="PRINTS" id="PR00411">
    <property type="entry name" value="PNDRDTASEI"/>
</dbReference>
<accession>A0A3L7E383</accession>
<keyword evidence="5" id="KW-0288">FMN</keyword>
<keyword evidence="13" id="KW-1185">Reference proteome</keyword>
<feature type="domain" description="NADH:flavin oxidoreductase/NADH oxidase N-terminal" evidence="10">
    <location>
        <begin position="8"/>
        <end position="363"/>
    </location>
</feature>
<evidence type="ECO:0000256" key="3">
    <source>
        <dbReference type="ARBA" id="ARBA00011048"/>
    </source>
</evidence>
<evidence type="ECO:0000313" key="13">
    <source>
        <dbReference type="Proteomes" id="UP000265509"/>
    </source>
</evidence>
<evidence type="ECO:0000313" key="12">
    <source>
        <dbReference type="EMBL" id="RLQ22851.1"/>
    </source>
</evidence>
<dbReference type="GO" id="GO:0046872">
    <property type="term" value="F:metal ion binding"/>
    <property type="evidence" value="ECO:0007669"/>
    <property type="project" value="UniProtKB-KW"/>
</dbReference>
<dbReference type="GO" id="GO:0016491">
    <property type="term" value="F:oxidoreductase activity"/>
    <property type="evidence" value="ECO:0007669"/>
    <property type="project" value="UniProtKB-KW"/>
</dbReference>
<evidence type="ECO:0000259" key="10">
    <source>
        <dbReference type="Pfam" id="PF00724"/>
    </source>
</evidence>
<dbReference type="EMBL" id="QRAN01000004">
    <property type="protein sequence ID" value="RLQ22851.1"/>
    <property type="molecule type" value="Genomic_DNA"/>
</dbReference>
<dbReference type="InterPro" id="IPR023753">
    <property type="entry name" value="FAD/NAD-binding_dom"/>
</dbReference>
<feature type="domain" description="FAD/NAD(P)-binding" evidence="11">
    <location>
        <begin position="411"/>
        <end position="676"/>
    </location>
</feature>
<dbReference type="PRINTS" id="PR00368">
    <property type="entry name" value="FADPNR"/>
</dbReference>
<dbReference type="Gene3D" id="3.50.50.60">
    <property type="entry name" value="FAD/NAD(P)-binding domain"/>
    <property type="match status" value="2"/>
</dbReference>
<dbReference type="SUPFAM" id="SSF51905">
    <property type="entry name" value="FAD/NAD(P)-binding domain"/>
    <property type="match status" value="1"/>
</dbReference>
<dbReference type="InterPro" id="IPR036188">
    <property type="entry name" value="FAD/NAD-bd_sf"/>
</dbReference>
<dbReference type="SUPFAM" id="SSF51395">
    <property type="entry name" value="FMN-linked oxidoreductases"/>
    <property type="match status" value="1"/>
</dbReference>
<comment type="similarity">
    <text evidence="3">In the N-terminal section; belongs to the NADH:flavin oxidoreductase/NADH oxidase family.</text>
</comment>
<comment type="cofactor">
    <cofactor evidence="2">
        <name>[4Fe-4S] cluster</name>
        <dbReference type="ChEBI" id="CHEBI:49883"/>
    </cofactor>
</comment>
<evidence type="ECO:0000256" key="8">
    <source>
        <dbReference type="ARBA" id="ARBA00023004"/>
    </source>
</evidence>
<dbReference type="Gene3D" id="3.20.20.70">
    <property type="entry name" value="Aldolase class I"/>
    <property type="match status" value="1"/>
</dbReference>
<dbReference type="CDD" id="cd02803">
    <property type="entry name" value="OYE_like_FMN_family"/>
    <property type="match status" value="1"/>
</dbReference>
<dbReference type="GO" id="GO:0010181">
    <property type="term" value="F:FMN binding"/>
    <property type="evidence" value="ECO:0007669"/>
    <property type="project" value="InterPro"/>
</dbReference>
<keyword evidence="6" id="KW-0479">Metal-binding</keyword>
<keyword evidence="4" id="KW-0285">Flavoprotein</keyword>
<dbReference type="Pfam" id="PF00724">
    <property type="entry name" value="Oxidored_FMN"/>
    <property type="match status" value="1"/>
</dbReference>
<gene>
    <name evidence="12" type="ORF">DWB85_05240</name>
</gene>
<evidence type="ECO:0000256" key="7">
    <source>
        <dbReference type="ARBA" id="ARBA00023002"/>
    </source>
</evidence>
<dbReference type="InterPro" id="IPR013785">
    <property type="entry name" value="Aldolase_TIM"/>
</dbReference>
<evidence type="ECO:0000256" key="5">
    <source>
        <dbReference type="ARBA" id="ARBA00022643"/>
    </source>
</evidence>
<dbReference type="AlphaFoldDB" id="A0A3L7E383"/>
<organism evidence="12 13">
    <name type="scientific">Seongchinamella sediminis</name>
    <dbReference type="NCBI Taxonomy" id="2283635"/>
    <lineage>
        <taxon>Bacteria</taxon>
        <taxon>Pseudomonadati</taxon>
        <taxon>Pseudomonadota</taxon>
        <taxon>Gammaproteobacteria</taxon>
        <taxon>Cellvibrionales</taxon>
        <taxon>Halieaceae</taxon>
        <taxon>Seongchinamella</taxon>
    </lineage>
</organism>
<dbReference type="RefSeq" id="WP_117953157.1">
    <property type="nucleotide sequence ID" value="NZ_QRAN01000004.1"/>
</dbReference>
<protein>
    <submittedName>
        <fullName evidence="12">FAD-dependent oxidoreductase</fullName>
    </submittedName>
</protein>
<sequence length="710" mass="76410">MSAALNHLLSPGKIGPMTLRNRIVLAAMGSNFASEDGHCTEQLLAYYEARAQGGAGLLVLETSAACYPRGATMPRTLAFSDDSYLPGLRELTSRVRQHGAKIVAQLNHGGKMAQEDTAAGRLIPVPSPLTPSPSNMFKVLTRAEIGNFIKAAGPDGKGPQYQEMSEDDIAAIVNEFRDAALRAQAAGFDGVEVHAGHGYLLASFLSPYTNKRQDRYGGNHENRARLLTEIITATRAATGPDFAILVRLDAMEYRTEGGITPADCVVTASLCEAAGADAIDVSAYGNVAHAIAFTEAPLVHEPGGFIDFAKQVKAAVSVPVIGVGRIEPEVGERHIAAGDFDFLAMGRKLLADPELPNKLMARTPEQIRPCIYCYICVSQIFINKPMVCAVNHSMGREHEGDILARSGARQRVLVVGGGPGGMEAARMLAEQGHDVSLWEKEKDLGGTARIAALAYQPNERLIQYLAAEMRRLPIDLQLGKQASAEDIARFGADHVILATGAIRTAPDIPGKNQRHVFDGDELRGVLFGSDKAAAAKLSPFSRLMLWAGRLSQALRSIALMRYASRFWMPLKKEIVIIGGGLVGLELAEYLVERGRRVTVLEPGPDLGAELAIVRRARVLHMLREHGVAIHRSSPIREITSDAVVYEHEGEQQSLPARQVIIAMGAEGDSRLADALGSSEAQVHRIGDCQDIAYIDGAILSAREVVQQITA</sequence>
<evidence type="ECO:0000256" key="4">
    <source>
        <dbReference type="ARBA" id="ARBA00022630"/>
    </source>
</evidence>
<evidence type="ECO:0000256" key="2">
    <source>
        <dbReference type="ARBA" id="ARBA00001966"/>
    </source>
</evidence>
<dbReference type="Proteomes" id="UP000265509">
    <property type="component" value="Unassembled WGS sequence"/>
</dbReference>
<dbReference type="OrthoDB" id="8523426at2"/>
<dbReference type="Gene3D" id="3.40.50.720">
    <property type="entry name" value="NAD(P)-binding Rossmann-like Domain"/>
    <property type="match status" value="2"/>
</dbReference>
<dbReference type="InterPro" id="IPR001155">
    <property type="entry name" value="OxRdtase_FMN_N"/>
</dbReference>
<dbReference type="Pfam" id="PF07992">
    <property type="entry name" value="Pyr_redox_2"/>
    <property type="match status" value="1"/>
</dbReference>
<dbReference type="PANTHER" id="PTHR42917:SF2">
    <property type="entry name" value="2,4-DIENOYL-COA REDUCTASE [(2E)-ENOYL-COA-PRODUCING]"/>
    <property type="match status" value="1"/>
</dbReference>
<dbReference type="PANTHER" id="PTHR42917">
    <property type="entry name" value="2,4-DIENOYL-COA REDUCTASE"/>
    <property type="match status" value="1"/>
</dbReference>
<comment type="cofactor">
    <cofactor evidence="1">
        <name>FMN</name>
        <dbReference type="ChEBI" id="CHEBI:58210"/>
    </cofactor>
</comment>
<evidence type="ECO:0000256" key="9">
    <source>
        <dbReference type="ARBA" id="ARBA00023014"/>
    </source>
</evidence>
<evidence type="ECO:0000256" key="1">
    <source>
        <dbReference type="ARBA" id="ARBA00001917"/>
    </source>
</evidence>
<keyword evidence="8" id="KW-0408">Iron</keyword>
<keyword evidence="9" id="KW-0411">Iron-sulfur</keyword>
<comment type="caution">
    <text evidence="12">The sequence shown here is derived from an EMBL/GenBank/DDBJ whole genome shotgun (WGS) entry which is preliminary data.</text>
</comment>
<evidence type="ECO:0000259" key="11">
    <source>
        <dbReference type="Pfam" id="PF07992"/>
    </source>
</evidence>
<name>A0A3L7E383_9GAMM</name>